<dbReference type="EMBL" id="PISE01000018">
    <property type="protein sequence ID" value="PKG23880.1"/>
    <property type="molecule type" value="Genomic_DNA"/>
</dbReference>
<evidence type="ECO:0000313" key="5">
    <source>
        <dbReference type="Proteomes" id="UP000233375"/>
    </source>
</evidence>
<keyword evidence="5" id="KW-1185">Reference proteome</keyword>
<dbReference type="Proteomes" id="UP000233375">
    <property type="component" value="Unassembled WGS sequence"/>
</dbReference>
<protein>
    <submittedName>
        <fullName evidence="4">Parvovirus coat protein VP1-like protein</fullName>
    </submittedName>
</protein>
<name>A0A2N0Z2Z4_9BACI</name>
<comment type="caution">
    <text evidence="4">The sequence shown here is derived from an EMBL/GenBank/DDBJ whole genome shotgun (WGS) entry which is preliminary data.</text>
</comment>
<proteinExistence type="predicted"/>
<dbReference type="InterPro" id="IPR036444">
    <property type="entry name" value="PLipase_A2_dom_sf"/>
</dbReference>
<dbReference type="GO" id="GO:0006644">
    <property type="term" value="P:phospholipid metabolic process"/>
    <property type="evidence" value="ECO:0007669"/>
    <property type="project" value="InterPro"/>
</dbReference>
<organism evidence="4 5">
    <name type="scientific">Niallia nealsonii</name>
    <dbReference type="NCBI Taxonomy" id="115979"/>
    <lineage>
        <taxon>Bacteria</taxon>
        <taxon>Bacillati</taxon>
        <taxon>Bacillota</taxon>
        <taxon>Bacilli</taxon>
        <taxon>Bacillales</taxon>
        <taxon>Bacillaceae</taxon>
        <taxon>Niallia</taxon>
    </lineage>
</organism>
<evidence type="ECO:0000259" key="3">
    <source>
        <dbReference type="Pfam" id="PF08398"/>
    </source>
</evidence>
<accession>A0A2N0Z2Z4</accession>
<comment type="subcellular location">
    <subcellularLocation>
        <location evidence="1">Secreted</location>
    </subcellularLocation>
</comment>
<reference evidence="4 5" key="1">
    <citation type="journal article" date="2003" name="Int. J. Syst. Evol. Microbiol.">
        <title>Bacillus nealsonii sp. nov., isolated from a spacecraft-assembly facility, whose spores are gamma-radiation resistant.</title>
        <authorList>
            <person name="Venkateswaran K."/>
            <person name="Kempf M."/>
            <person name="Chen F."/>
            <person name="Satomi M."/>
            <person name="Nicholson W."/>
            <person name="Kern R."/>
        </authorList>
    </citation>
    <scope>NUCLEOTIDE SEQUENCE [LARGE SCALE GENOMIC DNA]</scope>
    <source>
        <strain evidence="4 5">FO-92</strain>
    </source>
</reference>
<sequence length="98" mass="11145">MRNQYSLTNRKKGFCLPGGYRYCGPGCSRPGSPINYVDACCKRHDDCVAKFGVCTRCDQALIQCVKAKTKQSTQEGKTARLIANFMKMRTRFSIRPRR</sequence>
<dbReference type="GO" id="GO:0005576">
    <property type="term" value="C:extracellular region"/>
    <property type="evidence" value="ECO:0007669"/>
    <property type="project" value="UniProtKB-SubCell"/>
</dbReference>
<dbReference type="Gene3D" id="1.20.90.10">
    <property type="entry name" value="Phospholipase A2 domain"/>
    <property type="match status" value="1"/>
</dbReference>
<dbReference type="InterPro" id="IPR033113">
    <property type="entry name" value="PLA2_histidine"/>
</dbReference>
<dbReference type="GO" id="GO:0004623">
    <property type="term" value="F:phospholipase A2 activity"/>
    <property type="evidence" value="ECO:0007669"/>
    <property type="project" value="InterPro"/>
</dbReference>
<dbReference type="SUPFAM" id="SSF48619">
    <property type="entry name" value="Phospholipase A2, PLA2"/>
    <property type="match status" value="1"/>
</dbReference>
<keyword evidence="4" id="KW-0167">Capsid protein</keyword>
<dbReference type="RefSeq" id="WP_101176993.1">
    <property type="nucleotide sequence ID" value="NZ_PISE01000018.1"/>
</dbReference>
<gene>
    <name evidence="4" type="ORF">CWS01_09685</name>
</gene>
<keyword evidence="4" id="KW-0946">Virion</keyword>
<dbReference type="Pfam" id="PF08398">
    <property type="entry name" value="Phospholip_A2_4"/>
    <property type="match status" value="1"/>
</dbReference>
<evidence type="ECO:0000256" key="2">
    <source>
        <dbReference type="ARBA" id="ARBA00022525"/>
    </source>
</evidence>
<dbReference type="PROSITE" id="PS00118">
    <property type="entry name" value="PA2_HIS"/>
    <property type="match status" value="1"/>
</dbReference>
<keyword evidence="2" id="KW-0964">Secreted</keyword>
<evidence type="ECO:0000313" key="4">
    <source>
        <dbReference type="EMBL" id="PKG23880.1"/>
    </source>
</evidence>
<evidence type="ECO:0000256" key="1">
    <source>
        <dbReference type="ARBA" id="ARBA00004613"/>
    </source>
</evidence>
<dbReference type="OrthoDB" id="5125543at2"/>
<dbReference type="GO" id="GO:0005198">
    <property type="term" value="F:structural molecule activity"/>
    <property type="evidence" value="ECO:0007669"/>
    <property type="project" value="InterPro"/>
</dbReference>
<feature type="domain" description="Phospholipase A2-like" evidence="3">
    <location>
        <begin position="14"/>
        <end position="46"/>
    </location>
</feature>
<dbReference type="AlphaFoldDB" id="A0A2N0Z2Z4"/>
<dbReference type="InterPro" id="IPR013607">
    <property type="entry name" value="Phospholipase_A2-like"/>
</dbReference>
<dbReference type="GO" id="GO:0050482">
    <property type="term" value="P:arachidonate secretion"/>
    <property type="evidence" value="ECO:0007669"/>
    <property type="project" value="InterPro"/>
</dbReference>